<comment type="caution">
    <text evidence="1">The sequence shown here is derived from an EMBL/GenBank/DDBJ whole genome shotgun (WGS) entry which is preliminary data.</text>
</comment>
<organism evidence="1 2">
    <name type="scientific">Gossypium arboreum</name>
    <name type="common">Tree cotton</name>
    <name type="synonym">Gossypium nanking</name>
    <dbReference type="NCBI Taxonomy" id="29729"/>
    <lineage>
        <taxon>Eukaryota</taxon>
        <taxon>Viridiplantae</taxon>
        <taxon>Streptophyta</taxon>
        <taxon>Embryophyta</taxon>
        <taxon>Tracheophyta</taxon>
        <taxon>Spermatophyta</taxon>
        <taxon>Magnoliopsida</taxon>
        <taxon>eudicotyledons</taxon>
        <taxon>Gunneridae</taxon>
        <taxon>Pentapetalae</taxon>
        <taxon>rosids</taxon>
        <taxon>malvids</taxon>
        <taxon>Malvales</taxon>
        <taxon>Malvaceae</taxon>
        <taxon>Malvoideae</taxon>
        <taxon>Gossypium</taxon>
    </lineage>
</organism>
<dbReference type="AlphaFoldDB" id="A0A0B0MDV4"/>
<protein>
    <submittedName>
        <fullName evidence="1">Uncharacterized protein</fullName>
    </submittedName>
</protein>
<evidence type="ECO:0000313" key="2">
    <source>
        <dbReference type="Proteomes" id="UP000032142"/>
    </source>
</evidence>
<dbReference type="Proteomes" id="UP000032142">
    <property type="component" value="Unassembled WGS sequence"/>
</dbReference>
<evidence type="ECO:0000313" key="1">
    <source>
        <dbReference type="EMBL" id="KHF98964.1"/>
    </source>
</evidence>
<gene>
    <name evidence="1" type="ORF">F383_38101</name>
</gene>
<reference evidence="2" key="1">
    <citation type="submission" date="2014-09" db="EMBL/GenBank/DDBJ databases">
        <authorList>
            <person name="Mudge J."/>
            <person name="Ramaraj T."/>
            <person name="Lindquist I.E."/>
            <person name="Bharti A.K."/>
            <person name="Sundararajan A."/>
            <person name="Cameron C.T."/>
            <person name="Woodward J.E."/>
            <person name="May G.D."/>
            <person name="Brubaker C."/>
            <person name="Broadhvest J."/>
            <person name="Wilkins T.A."/>
        </authorList>
    </citation>
    <scope>NUCLEOTIDE SEQUENCE</scope>
    <source>
        <strain evidence="2">cv. AKA8401</strain>
    </source>
</reference>
<proteinExistence type="predicted"/>
<accession>A0A0B0MDV4</accession>
<keyword evidence="2" id="KW-1185">Reference proteome</keyword>
<sequence length="30" mass="3539">MDQSAFFEQLLASFSVYILFPPPLECIYRL</sequence>
<name>A0A0B0MDV4_GOSAR</name>
<dbReference type="EMBL" id="JRRC01059505">
    <property type="protein sequence ID" value="KHF98964.1"/>
    <property type="molecule type" value="Genomic_DNA"/>
</dbReference>